<feature type="active site" evidence="7 8">
    <location>
        <position position="163"/>
    </location>
</feature>
<evidence type="ECO:0000256" key="2">
    <source>
        <dbReference type="ARBA" id="ARBA00022490"/>
    </source>
</evidence>
<comment type="similarity">
    <text evidence="1 7 9">Belongs to the peptidase S14 family.</text>
</comment>
<sequence length="266" mass="27938">MNLPFNPLALAASSPAAGVNFSGSHTGSVASHLGDMDPRFLPAQPRNAPPGIGRYREMTIDELLLENRVIFLIGEIHHGSAMGVVMRLLHLQNTKPGQDINLYINSPGGAVDDTLAMIDTMHFLSCDVATYCIGKAMSGGALTLAAGTKGKRYCLPHAKVMIHQPSGGIYGQTTDVQIQAEEILKTKDELNQMLAEFTGQPLERVTEDSERDRFFNAEEAKAYGLVDEVIAKPKDAAATGGGGGLPASGVPIDGGDGGSPAGPQTA</sequence>
<dbReference type="GO" id="GO:0051117">
    <property type="term" value="F:ATPase binding"/>
    <property type="evidence" value="ECO:0007669"/>
    <property type="project" value="TreeGrafter"/>
</dbReference>
<dbReference type="InterPro" id="IPR033135">
    <property type="entry name" value="ClpP_His_AS"/>
</dbReference>
<keyword evidence="4 7" id="KW-0378">Hydrolase</keyword>
<dbReference type="HAMAP" id="MF_00444">
    <property type="entry name" value="ClpP"/>
    <property type="match status" value="1"/>
</dbReference>
<reference evidence="11 12" key="1">
    <citation type="submission" date="2012-02" db="EMBL/GenBank/DDBJ databases">
        <title>Complete genome sequence of Phycisphaera mikurensis NBRC 102666.</title>
        <authorList>
            <person name="Ankai A."/>
            <person name="Hosoyama A."/>
            <person name="Terui Y."/>
            <person name="Sekine M."/>
            <person name="Fukai R."/>
            <person name="Kato Y."/>
            <person name="Nakamura S."/>
            <person name="Yamada-Narita S."/>
            <person name="Kawakoshi A."/>
            <person name="Fukunaga Y."/>
            <person name="Yamazaki S."/>
            <person name="Fujita N."/>
        </authorList>
    </citation>
    <scope>NUCLEOTIDE SEQUENCE [LARGE SCALE GENOMIC DNA]</scope>
    <source>
        <strain evidence="12">NBRC 102666 / KCTC 22515 / FYK2301M01</strain>
    </source>
</reference>
<dbReference type="PATRIC" id="fig|1142394.8.peg.1866"/>
<evidence type="ECO:0000256" key="5">
    <source>
        <dbReference type="ARBA" id="ARBA00022825"/>
    </source>
</evidence>
<dbReference type="GO" id="GO:0005737">
    <property type="term" value="C:cytoplasm"/>
    <property type="evidence" value="ECO:0007669"/>
    <property type="project" value="UniProtKB-SubCell"/>
</dbReference>
<dbReference type="GO" id="GO:0006515">
    <property type="term" value="P:protein quality control for misfolded or incompletely synthesized proteins"/>
    <property type="evidence" value="ECO:0007669"/>
    <property type="project" value="TreeGrafter"/>
</dbReference>
<accession>I0IFD1</accession>
<dbReference type="KEGG" id="phm:PSMK_18100"/>
<dbReference type="GO" id="GO:0004252">
    <property type="term" value="F:serine-type endopeptidase activity"/>
    <property type="evidence" value="ECO:0007669"/>
    <property type="project" value="UniProtKB-UniRule"/>
</dbReference>
<dbReference type="AlphaFoldDB" id="I0IFD1"/>
<dbReference type="InterPro" id="IPR029045">
    <property type="entry name" value="ClpP/crotonase-like_dom_sf"/>
</dbReference>
<keyword evidence="3 7" id="KW-0645">Protease</keyword>
<comment type="subcellular location">
    <subcellularLocation>
        <location evidence="7">Cytoplasm</location>
    </subcellularLocation>
</comment>
<evidence type="ECO:0000256" key="1">
    <source>
        <dbReference type="ARBA" id="ARBA00007039"/>
    </source>
</evidence>
<feature type="region of interest" description="Disordered" evidence="10">
    <location>
        <begin position="235"/>
        <end position="266"/>
    </location>
</feature>
<dbReference type="PRINTS" id="PR00127">
    <property type="entry name" value="CLPPROTEASEP"/>
</dbReference>
<comment type="subunit">
    <text evidence="7">Fourteen ClpP subunits assemble into 2 heptameric rings which stack back to back to give a disk-like structure with a central cavity, resembling the structure of eukaryotic proteasomes.</text>
</comment>
<evidence type="ECO:0000256" key="9">
    <source>
        <dbReference type="RuleBase" id="RU003567"/>
    </source>
</evidence>
<dbReference type="STRING" id="1142394.PSMK_18100"/>
<evidence type="ECO:0000256" key="8">
    <source>
        <dbReference type="PROSITE-ProRule" id="PRU10086"/>
    </source>
</evidence>
<dbReference type="InterPro" id="IPR001907">
    <property type="entry name" value="ClpP"/>
</dbReference>
<evidence type="ECO:0000256" key="6">
    <source>
        <dbReference type="ARBA" id="ARBA00034021"/>
    </source>
</evidence>
<keyword evidence="12" id="KW-1185">Reference proteome</keyword>
<keyword evidence="5 7" id="KW-0720">Serine protease</keyword>
<name>I0IFD1_PHYMF</name>
<dbReference type="EMBL" id="AP012338">
    <property type="protein sequence ID" value="BAM03969.1"/>
    <property type="molecule type" value="Genomic_DNA"/>
</dbReference>
<evidence type="ECO:0000256" key="3">
    <source>
        <dbReference type="ARBA" id="ARBA00022670"/>
    </source>
</evidence>
<protein>
    <recommendedName>
        <fullName evidence="7 9">ATP-dependent Clp protease proteolytic subunit</fullName>
        <ecNumber evidence="7">3.4.21.92</ecNumber>
    </recommendedName>
    <alternativeName>
        <fullName evidence="7">Endopeptidase Clp</fullName>
    </alternativeName>
</protein>
<dbReference type="PROSITE" id="PS00382">
    <property type="entry name" value="CLP_PROTEASE_HIS"/>
    <property type="match status" value="1"/>
</dbReference>
<dbReference type="GO" id="GO:0009368">
    <property type="term" value="C:endopeptidase Clp complex"/>
    <property type="evidence" value="ECO:0007669"/>
    <property type="project" value="TreeGrafter"/>
</dbReference>
<dbReference type="Pfam" id="PF00574">
    <property type="entry name" value="CLP_protease"/>
    <property type="match status" value="1"/>
</dbReference>
<dbReference type="HOGENOM" id="CLU_058707_4_1_0"/>
<dbReference type="RefSeq" id="WP_014437187.1">
    <property type="nucleotide sequence ID" value="NC_017080.1"/>
</dbReference>
<dbReference type="PANTHER" id="PTHR10381">
    <property type="entry name" value="ATP-DEPENDENT CLP PROTEASE PROTEOLYTIC SUBUNIT"/>
    <property type="match status" value="1"/>
</dbReference>
<gene>
    <name evidence="7 11" type="primary">clpP</name>
    <name evidence="11" type="ordered locus">PSMK_18100</name>
</gene>
<evidence type="ECO:0000313" key="12">
    <source>
        <dbReference type="Proteomes" id="UP000007881"/>
    </source>
</evidence>
<keyword evidence="2 7" id="KW-0963">Cytoplasm</keyword>
<dbReference type="InterPro" id="IPR023562">
    <property type="entry name" value="ClpP/TepA"/>
</dbReference>
<feature type="compositionally biased region" description="Gly residues" evidence="10">
    <location>
        <begin position="239"/>
        <end position="260"/>
    </location>
</feature>
<dbReference type="Proteomes" id="UP000007881">
    <property type="component" value="Chromosome"/>
</dbReference>
<proteinExistence type="inferred from homology"/>
<dbReference type="GO" id="GO:0004176">
    <property type="term" value="F:ATP-dependent peptidase activity"/>
    <property type="evidence" value="ECO:0007669"/>
    <property type="project" value="InterPro"/>
</dbReference>
<feature type="active site" description="Nucleophile" evidence="7">
    <location>
        <position position="138"/>
    </location>
</feature>
<evidence type="ECO:0000313" key="11">
    <source>
        <dbReference type="EMBL" id="BAM03969.1"/>
    </source>
</evidence>
<evidence type="ECO:0000256" key="7">
    <source>
        <dbReference type="HAMAP-Rule" id="MF_00444"/>
    </source>
</evidence>
<evidence type="ECO:0000256" key="10">
    <source>
        <dbReference type="SAM" id="MobiDB-lite"/>
    </source>
</evidence>
<evidence type="ECO:0000256" key="4">
    <source>
        <dbReference type="ARBA" id="ARBA00022801"/>
    </source>
</evidence>
<dbReference type="CDD" id="cd07017">
    <property type="entry name" value="S14_ClpP_2"/>
    <property type="match status" value="1"/>
</dbReference>
<comment type="function">
    <text evidence="7">Cleaves peptides in various proteins in a process that requires ATP hydrolysis. Has a chymotrypsin-like activity. Plays a major role in the degradation of misfolded proteins.</text>
</comment>
<dbReference type="Gene3D" id="3.90.226.10">
    <property type="entry name" value="2-enoyl-CoA Hydratase, Chain A, domain 1"/>
    <property type="match status" value="1"/>
</dbReference>
<dbReference type="PANTHER" id="PTHR10381:SF70">
    <property type="entry name" value="ATP-DEPENDENT CLP PROTEASE PROTEOLYTIC SUBUNIT"/>
    <property type="match status" value="1"/>
</dbReference>
<dbReference type="SUPFAM" id="SSF52096">
    <property type="entry name" value="ClpP/crotonase"/>
    <property type="match status" value="1"/>
</dbReference>
<dbReference type="EC" id="3.4.21.92" evidence="7"/>
<comment type="catalytic activity">
    <reaction evidence="6 7 8">
        <text>Hydrolysis of proteins to small peptides in the presence of ATP and magnesium. alpha-casein is the usual test substrate. In the absence of ATP, only oligopeptides shorter than five residues are hydrolyzed (such as succinyl-Leu-Tyr-|-NHMec, and Leu-Tyr-Leu-|-Tyr-Trp, in which cleavage of the -Tyr-|-Leu- and -Tyr-|-Trp bonds also occurs).</text>
        <dbReference type="EC" id="3.4.21.92"/>
    </reaction>
</comment>
<organism evidence="11 12">
    <name type="scientific">Phycisphaera mikurensis (strain NBRC 102666 / KCTC 22515 / FYK2301M01)</name>
    <dbReference type="NCBI Taxonomy" id="1142394"/>
    <lineage>
        <taxon>Bacteria</taxon>
        <taxon>Pseudomonadati</taxon>
        <taxon>Planctomycetota</taxon>
        <taxon>Phycisphaerae</taxon>
        <taxon>Phycisphaerales</taxon>
        <taxon>Phycisphaeraceae</taxon>
        <taxon>Phycisphaera</taxon>
    </lineage>
</organism>
<dbReference type="eggNOG" id="COG0740">
    <property type="taxonomic scope" value="Bacteria"/>
</dbReference>